<feature type="transmembrane region" description="Helical" evidence="2">
    <location>
        <begin position="320"/>
        <end position="341"/>
    </location>
</feature>
<feature type="compositionally biased region" description="Polar residues" evidence="1">
    <location>
        <begin position="1"/>
        <end position="18"/>
    </location>
</feature>
<keyword evidence="2" id="KW-0812">Transmembrane</keyword>
<evidence type="ECO:0000256" key="2">
    <source>
        <dbReference type="SAM" id="Phobius"/>
    </source>
</evidence>
<organism evidence="3 4">
    <name type="scientific">Rothia mucilaginosa</name>
    <dbReference type="NCBI Taxonomy" id="43675"/>
    <lineage>
        <taxon>Bacteria</taxon>
        <taxon>Bacillati</taxon>
        <taxon>Actinomycetota</taxon>
        <taxon>Actinomycetes</taxon>
        <taxon>Micrococcales</taxon>
        <taxon>Micrococcaceae</taxon>
        <taxon>Rothia</taxon>
    </lineage>
</organism>
<feature type="transmembrane region" description="Helical" evidence="2">
    <location>
        <begin position="276"/>
        <end position="300"/>
    </location>
</feature>
<feature type="compositionally biased region" description="Polar residues" evidence="1">
    <location>
        <begin position="130"/>
        <end position="139"/>
    </location>
</feature>
<reference evidence="3" key="1">
    <citation type="submission" date="2021-02" db="EMBL/GenBank/DDBJ databases">
        <title>Infant gut strain persistence is associated with maternal origin, phylogeny, and functional potential including surface adhesion and iron acquisition.</title>
        <authorList>
            <person name="Lou Y.C."/>
        </authorList>
    </citation>
    <scope>NUCLEOTIDE SEQUENCE</scope>
    <source>
        <strain evidence="3">L1_008_092G1_dasL1_008_092G1_concoct_16</strain>
    </source>
</reference>
<feature type="compositionally biased region" description="Low complexity" evidence="1">
    <location>
        <begin position="98"/>
        <end position="107"/>
    </location>
</feature>
<dbReference type="Proteomes" id="UP000739069">
    <property type="component" value="Unassembled WGS sequence"/>
</dbReference>
<comment type="caution">
    <text evidence="3">The sequence shown here is derived from an EMBL/GenBank/DDBJ whole genome shotgun (WGS) entry which is preliminary data.</text>
</comment>
<dbReference type="RefSeq" id="WP_303951657.1">
    <property type="nucleotide sequence ID" value="NZ_JAGZXI010000001.1"/>
</dbReference>
<feature type="compositionally biased region" description="Basic and acidic residues" evidence="1">
    <location>
        <begin position="47"/>
        <end position="59"/>
    </location>
</feature>
<feature type="transmembrane region" description="Helical" evidence="2">
    <location>
        <begin position="241"/>
        <end position="264"/>
    </location>
</feature>
<proteinExistence type="predicted"/>
<keyword evidence="2" id="KW-0472">Membrane</keyword>
<dbReference type="EMBL" id="JAGZXI010000001">
    <property type="protein sequence ID" value="MBS6634192.1"/>
    <property type="molecule type" value="Genomic_DNA"/>
</dbReference>
<feature type="region of interest" description="Disordered" evidence="1">
    <location>
        <begin position="1"/>
        <end position="168"/>
    </location>
</feature>
<accession>A0A943Y383</accession>
<gene>
    <name evidence="3" type="ORF">KH265_00755</name>
</gene>
<sequence length="362" mass="37902">MNTQHNQPAKGNSNSAPSDQDLWDAAFASDDPTVVLTAEDLQQAASRRAESRTADEEATRAFPSPIPAPSPQDDGNASEEGESAFSWLNTAGSGSSGSGISAGSASAPNVPEHRGTQNPNSHGTAPGVTPQGTPQNTAPRTPEQPAQHGGFAVPSPAGQPAQPPVIQPGEPVLTAATALQMQKERYSRMHVLPGLLGWLVAITLIDGGRWGIGAWLTVTGQEQSLEYHSVIGRLLSGESSVIPTAAALSILIFGAYLIGGYAAGRMTRFAGTKQGIAVWLWHIMGLIVASLATYLVPQIFPNGTAAFSMQRLMDGDASNGLLAILLILALSFLGALIGGACGQIYHRRVDKHPHTQLEREDD</sequence>
<evidence type="ECO:0000256" key="1">
    <source>
        <dbReference type="SAM" id="MobiDB-lite"/>
    </source>
</evidence>
<evidence type="ECO:0000313" key="3">
    <source>
        <dbReference type="EMBL" id="MBS6634192.1"/>
    </source>
</evidence>
<feature type="transmembrane region" description="Helical" evidence="2">
    <location>
        <begin position="191"/>
        <end position="212"/>
    </location>
</feature>
<protein>
    <submittedName>
        <fullName evidence="3">Uncharacterized protein</fullName>
    </submittedName>
</protein>
<name>A0A943Y383_9MICC</name>
<evidence type="ECO:0000313" key="4">
    <source>
        <dbReference type="Proteomes" id="UP000739069"/>
    </source>
</evidence>
<keyword evidence="2" id="KW-1133">Transmembrane helix</keyword>
<dbReference type="AlphaFoldDB" id="A0A943Y383"/>